<comment type="caution">
    <text evidence="1">The sequence shown here is derived from an EMBL/GenBank/DDBJ whole genome shotgun (WGS) entry which is preliminary data.</text>
</comment>
<gene>
    <name evidence="1" type="ORF">FFLO_02922</name>
</gene>
<reference evidence="1" key="1">
    <citation type="submission" date="2020-04" db="EMBL/GenBank/DDBJ databases">
        <title>Analysis of mating type loci in Filobasidium floriforme.</title>
        <authorList>
            <person name="Nowrousian M."/>
        </authorList>
    </citation>
    <scope>NUCLEOTIDE SEQUENCE</scope>
    <source>
        <strain evidence="1">CBS 6242</strain>
    </source>
</reference>
<keyword evidence="2" id="KW-1185">Reference proteome</keyword>
<name>A0A8K0NRB6_9TREE</name>
<protein>
    <submittedName>
        <fullName evidence="1">Uncharacterized protein</fullName>
    </submittedName>
</protein>
<proteinExistence type="predicted"/>
<accession>A0A8K0NRB6</accession>
<dbReference type="EMBL" id="JABELV010000050">
    <property type="protein sequence ID" value="KAG7553637.1"/>
    <property type="molecule type" value="Genomic_DNA"/>
</dbReference>
<dbReference type="AlphaFoldDB" id="A0A8K0NRB6"/>
<evidence type="ECO:0000313" key="2">
    <source>
        <dbReference type="Proteomes" id="UP000812966"/>
    </source>
</evidence>
<sequence length="404" mass="46019">MSFDPISRKMQRRQVVGEYYGGLPMASFWPTMLKTNINVTNLSKKILHWTISSLAYHQTLNAMVFFSTIEQIDDPNDKFEIIAGLKISTFDEDENLKRKIEVIAGCPNFAAVAAVVASAKDELEKLLIPDAALESISFSSLPVDFQEFYSLLSSELASFDGKKHPDLAPHVLKMYETWRPFPDDDKRIVTIIKGSDVVVEDPEKARELIAENKRHILLKTTLATISAEEISTRRSEFDQVFPSSVYWKILHEQQTVTPFEMREDVLRAIWASLANRMPVAVGLFDVLVALHREVPAPLSATVDHVAASPNLMIMVHIIQRLDRNMSPYLRQHEGHPKNKDGKNYLSNVVPTMKIWRIMYAELHRYAMINGVPGGDEAMEETLEIANVEKSIYDEYERQAKVWGR</sequence>
<dbReference type="Proteomes" id="UP000812966">
    <property type="component" value="Unassembled WGS sequence"/>
</dbReference>
<organism evidence="1 2">
    <name type="scientific">Filobasidium floriforme</name>
    <dbReference type="NCBI Taxonomy" id="5210"/>
    <lineage>
        <taxon>Eukaryota</taxon>
        <taxon>Fungi</taxon>
        <taxon>Dikarya</taxon>
        <taxon>Basidiomycota</taxon>
        <taxon>Agaricomycotina</taxon>
        <taxon>Tremellomycetes</taxon>
        <taxon>Filobasidiales</taxon>
        <taxon>Filobasidiaceae</taxon>
        <taxon>Filobasidium</taxon>
    </lineage>
</organism>
<evidence type="ECO:0000313" key="1">
    <source>
        <dbReference type="EMBL" id="KAG7553637.1"/>
    </source>
</evidence>